<accession>A0A8P0TLB5</accession>
<feature type="compositionally biased region" description="Low complexity" evidence="1">
    <location>
        <begin position="75"/>
        <end position="84"/>
    </location>
</feature>
<feature type="compositionally biased region" description="Basic residues" evidence="1">
    <location>
        <begin position="7"/>
        <end position="31"/>
    </location>
</feature>
<dbReference type="AlphaFoldDB" id="A0A8P0TLB5"/>
<dbReference type="Proteomes" id="UP000002254">
    <property type="component" value="Chromosome 25"/>
</dbReference>
<reference evidence="2" key="2">
    <citation type="submission" date="2025-08" db="UniProtKB">
        <authorList>
            <consortium name="Ensembl"/>
        </authorList>
    </citation>
    <scope>IDENTIFICATION</scope>
</reference>
<name>A0A8P0TLB5_CANLF</name>
<feature type="region of interest" description="Disordered" evidence="1">
    <location>
        <begin position="1"/>
        <end position="49"/>
    </location>
</feature>
<sequence>APERGARRSRPFCRPGRRGRGCRAARTRSRAPRWMPARAPIRGGRRCSPAWGDCAEPMALLAASARLHRRPAPRSPGGAPGPSSRRLRPSRRLARPPPRRRRGIGVAAGGGEGRGGERRGEGPPGPGRGAAGRGGARAWRRLQTPKPLVLRAGREAALQLGERWEGRDTPRPESPFLSALPRPRRLRSRPSLGPSSPEQSRPRPFGGLQGRIPPRGLQIC</sequence>
<evidence type="ECO:0000313" key="2">
    <source>
        <dbReference type="Ensembl" id="ENSCAFP00000069166.1"/>
    </source>
</evidence>
<feature type="compositionally biased region" description="Basic and acidic residues" evidence="1">
    <location>
        <begin position="162"/>
        <end position="171"/>
    </location>
</feature>
<protein>
    <submittedName>
        <fullName evidence="2">Uncharacterized protein</fullName>
    </submittedName>
</protein>
<organism evidence="2 3">
    <name type="scientific">Canis lupus familiaris</name>
    <name type="common">Dog</name>
    <name type="synonym">Canis familiaris</name>
    <dbReference type="NCBI Taxonomy" id="9615"/>
    <lineage>
        <taxon>Eukaryota</taxon>
        <taxon>Metazoa</taxon>
        <taxon>Chordata</taxon>
        <taxon>Craniata</taxon>
        <taxon>Vertebrata</taxon>
        <taxon>Euteleostomi</taxon>
        <taxon>Mammalia</taxon>
        <taxon>Eutheria</taxon>
        <taxon>Laurasiatheria</taxon>
        <taxon>Carnivora</taxon>
        <taxon>Caniformia</taxon>
        <taxon>Canidae</taxon>
        <taxon>Canis</taxon>
    </lineage>
</organism>
<feature type="region of interest" description="Disordered" evidence="1">
    <location>
        <begin position="65"/>
        <end position="220"/>
    </location>
</feature>
<feature type="compositionally biased region" description="Basic residues" evidence="1">
    <location>
        <begin position="85"/>
        <end position="103"/>
    </location>
</feature>
<evidence type="ECO:0000313" key="3">
    <source>
        <dbReference type="Proteomes" id="UP000002254"/>
    </source>
</evidence>
<evidence type="ECO:0000256" key="1">
    <source>
        <dbReference type="SAM" id="MobiDB-lite"/>
    </source>
</evidence>
<dbReference type="Ensembl" id="ENSCAFT00000102871.1">
    <property type="protein sequence ID" value="ENSCAFP00000069166.1"/>
    <property type="gene ID" value="ENSCAFG00000058121.1"/>
</dbReference>
<reference evidence="2 3" key="1">
    <citation type="journal article" date="2005" name="Nature">
        <title>Genome sequence, comparative analysis and haplotype structure of the domestic dog.</title>
        <authorList>
            <consortium name="Broad Sequencing Platform"/>
            <person name="Lindblad-Toh K."/>
            <person name="Wade C.M."/>
            <person name="Mikkelsen T.S."/>
            <person name="Karlsson E.K."/>
            <person name="Jaffe D.B."/>
            <person name="Kamal M."/>
            <person name="Clamp M."/>
            <person name="Chang J.L."/>
            <person name="Kulbokas E.J. III"/>
            <person name="Zody M.C."/>
            <person name="Mauceli E."/>
            <person name="Xie X."/>
            <person name="Breen M."/>
            <person name="Wayne R.K."/>
            <person name="Ostrander E.A."/>
            <person name="Ponting C.P."/>
            <person name="Galibert F."/>
            <person name="Smith D.R."/>
            <person name="DeJong P.J."/>
            <person name="Kirkness E."/>
            <person name="Alvarez P."/>
            <person name="Biagi T."/>
            <person name="Brockman W."/>
            <person name="Butler J."/>
            <person name="Chin C.W."/>
            <person name="Cook A."/>
            <person name="Cuff J."/>
            <person name="Daly M.J."/>
            <person name="DeCaprio D."/>
            <person name="Gnerre S."/>
            <person name="Grabherr M."/>
            <person name="Kellis M."/>
            <person name="Kleber M."/>
            <person name="Bardeleben C."/>
            <person name="Goodstadt L."/>
            <person name="Heger A."/>
            <person name="Hitte C."/>
            <person name="Kim L."/>
            <person name="Koepfli K.P."/>
            <person name="Parker H.G."/>
            <person name="Pollinger J.P."/>
            <person name="Searle S.M."/>
            <person name="Sutter N.B."/>
            <person name="Thomas R."/>
            <person name="Webber C."/>
            <person name="Baldwin J."/>
            <person name="Abebe A."/>
            <person name="Abouelleil A."/>
            <person name="Aftuck L."/>
            <person name="Ait-Zahra M."/>
            <person name="Aldredge T."/>
            <person name="Allen N."/>
            <person name="An P."/>
            <person name="Anderson S."/>
            <person name="Antoine C."/>
            <person name="Arachchi H."/>
            <person name="Aslam A."/>
            <person name="Ayotte L."/>
            <person name="Bachantsang P."/>
            <person name="Barry A."/>
            <person name="Bayul T."/>
            <person name="Benamara M."/>
            <person name="Berlin A."/>
            <person name="Bessette D."/>
            <person name="Blitshteyn B."/>
            <person name="Bloom T."/>
            <person name="Blye J."/>
            <person name="Boguslavskiy L."/>
            <person name="Bonnet C."/>
            <person name="Boukhgalter B."/>
            <person name="Brown A."/>
            <person name="Cahill P."/>
            <person name="Calixte N."/>
            <person name="Camarata J."/>
            <person name="Cheshatsang Y."/>
            <person name="Chu J."/>
            <person name="Citroen M."/>
            <person name="Collymore A."/>
            <person name="Cooke P."/>
            <person name="Dawoe T."/>
            <person name="Daza R."/>
            <person name="Decktor K."/>
            <person name="DeGray S."/>
            <person name="Dhargay N."/>
            <person name="Dooley K."/>
            <person name="Dooley K."/>
            <person name="Dorje P."/>
            <person name="Dorjee K."/>
            <person name="Dorris L."/>
            <person name="Duffey N."/>
            <person name="Dupes A."/>
            <person name="Egbiremolen O."/>
            <person name="Elong R."/>
            <person name="Falk J."/>
            <person name="Farina A."/>
            <person name="Faro S."/>
            <person name="Ferguson D."/>
            <person name="Ferreira P."/>
            <person name="Fisher S."/>
            <person name="FitzGerald M."/>
            <person name="Foley K."/>
            <person name="Foley C."/>
            <person name="Franke A."/>
            <person name="Friedrich D."/>
            <person name="Gage D."/>
            <person name="Garber M."/>
            <person name="Gearin G."/>
            <person name="Giannoukos G."/>
            <person name="Goode T."/>
            <person name="Goyette A."/>
            <person name="Graham J."/>
            <person name="Grandbois E."/>
            <person name="Gyaltsen K."/>
            <person name="Hafez N."/>
            <person name="Hagopian D."/>
            <person name="Hagos B."/>
            <person name="Hall J."/>
            <person name="Healy C."/>
            <person name="Hegarty R."/>
            <person name="Honan T."/>
            <person name="Horn A."/>
            <person name="Houde N."/>
            <person name="Hughes L."/>
            <person name="Hunnicutt L."/>
            <person name="Husby M."/>
            <person name="Jester B."/>
            <person name="Jones C."/>
            <person name="Kamat A."/>
            <person name="Kanga B."/>
            <person name="Kells C."/>
            <person name="Khazanovich D."/>
            <person name="Kieu A.C."/>
            <person name="Kisner P."/>
            <person name="Kumar M."/>
            <person name="Lance K."/>
            <person name="Landers T."/>
            <person name="Lara M."/>
            <person name="Lee W."/>
            <person name="Leger J.P."/>
            <person name="Lennon N."/>
            <person name="Leuper L."/>
            <person name="LeVine S."/>
            <person name="Liu J."/>
            <person name="Liu X."/>
            <person name="Lokyitsang Y."/>
            <person name="Lokyitsang T."/>
            <person name="Lui A."/>
            <person name="Macdonald J."/>
            <person name="Major J."/>
            <person name="Marabella R."/>
            <person name="Maru K."/>
            <person name="Matthews C."/>
            <person name="McDonough S."/>
            <person name="Mehta T."/>
            <person name="Meldrim J."/>
            <person name="Melnikov A."/>
            <person name="Meneus L."/>
            <person name="Mihalev A."/>
            <person name="Mihova T."/>
            <person name="Miller K."/>
            <person name="Mittelman R."/>
            <person name="Mlenga V."/>
            <person name="Mulrain L."/>
            <person name="Munson G."/>
            <person name="Navidi A."/>
            <person name="Naylor J."/>
            <person name="Nguyen T."/>
            <person name="Nguyen N."/>
            <person name="Nguyen C."/>
            <person name="Nguyen T."/>
            <person name="Nicol R."/>
            <person name="Norbu N."/>
            <person name="Norbu C."/>
            <person name="Novod N."/>
            <person name="Nyima T."/>
            <person name="Olandt P."/>
            <person name="O'Neill B."/>
            <person name="O'Neill K."/>
            <person name="Osman S."/>
            <person name="Oyono L."/>
            <person name="Patti C."/>
            <person name="Perrin D."/>
            <person name="Phunkhang P."/>
            <person name="Pierre F."/>
            <person name="Priest M."/>
            <person name="Rachupka A."/>
            <person name="Raghuraman S."/>
            <person name="Rameau R."/>
            <person name="Ray V."/>
            <person name="Raymond C."/>
            <person name="Rege F."/>
            <person name="Rise C."/>
            <person name="Rogers J."/>
            <person name="Rogov P."/>
            <person name="Sahalie J."/>
            <person name="Settipalli S."/>
            <person name="Sharpe T."/>
            <person name="Shea T."/>
            <person name="Sheehan M."/>
            <person name="Sherpa N."/>
            <person name="Shi J."/>
            <person name="Shih D."/>
            <person name="Sloan J."/>
            <person name="Smith C."/>
            <person name="Sparrow T."/>
            <person name="Stalker J."/>
            <person name="Stange-Thomann N."/>
            <person name="Stavropoulos S."/>
            <person name="Stone C."/>
            <person name="Stone S."/>
            <person name="Sykes S."/>
            <person name="Tchuinga P."/>
            <person name="Tenzing P."/>
            <person name="Tesfaye S."/>
            <person name="Thoulutsang D."/>
            <person name="Thoulutsang Y."/>
            <person name="Topham K."/>
            <person name="Topping I."/>
            <person name="Tsamla T."/>
            <person name="Vassiliev H."/>
            <person name="Venkataraman V."/>
            <person name="Vo A."/>
            <person name="Wangchuk T."/>
            <person name="Wangdi T."/>
            <person name="Weiand M."/>
            <person name="Wilkinson J."/>
            <person name="Wilson A."/>
            <person name="Yadav S."/>
            <person name="Yang S."/>
            <person name="Yang X."/>
            <person name="Young G."/>
            <person name="Yu Q."/>
            <person name="Zainoun J."/>
            <person name="Zembek L."/>
            <person name="Zimmer A."/>
            <person name="Lander E.S."/>
        </authorList>
    </citation>
    <scope>NUCLEOTIDE SEQUENCE [LARGE SCALE GENOMIC DNA]</scope>
    <source>
        <strain evidence="2">Boxer</strain>
    </source>
</reference>
<proteinExistence type="predicted"/>